<evidence type="ECO:0000256" key="1">
    <source>
        <dbReference type="SAM" id="MobiDB-lite"/>
    </source>
</evidence>
<evidence type="ECO:0000313" key="3">
    <source>
        <dbReference type="Proteomes" id="UP000193781"/>
    </source>
</evidence>
<proteinExistence type="predicted"/>
<gene>
    <name evidence="2" type="ORF">AWC17_24160</name>
</gene>
<protein>
    <submittedName>
        <fullName evidence="2">Uncharacterized protein</fullName>
    </submittedName>
</protein>
<evidence type="ECO:0000313" key="2">
    <source>
        <dbReference type="EMBL" id="ORW34407.1"/>
    </source>
</evidence>
<keyword evidence="3" id="KW-1185">Reference proteome</keyword>
<feature type="region of interest" description="Disordered" evidence="1">
    <location>
        <begin position="237"/>
        <end position="281"/>
    </location>
</feature>
<dbReference type="AlphaFoldDB" id="A0A1X2A0P9"/>
<dbReference type="EMBL" id="LQPH01000020">
    <property type="protein sequence ID" value="ORW34407.1"/>
    <property type="molecule type" value="Genomic_DNA"/>
</dbReference>
<feature type="compositionally biased region" description="Pro residues" evidence="1">
    <location>
        <begin position="238"/>
        <end position="262"/>
    </location>
</feature>
<name>A0A1X2A0P9_9MYCO</name>
<organism evidence="2 3">
    <name type="scientific">Mycobacterium nebraskense</name>
    <dbReference type="NCBI Taxonomy" id="244292"/>
    <lineage>
        <taxon>Bacteria</taxon>
        <taxon>Bacillati</taxon>
        <taxon>Actinomycetota</taxon>
        <taxon>Actinomycetes</taxon>
        <taxon>Mycobacteriales</taxon>
        <taxon>Mycobacteriaceae</taxon>
        <taxon>Mycobacterium</taxon>
    </lineage>
</organism>
<reference evidence="2 3" key="1">
    <citation type="submission" date="2016-01" db="EMBL/GenBank/DDBJ databases">
        <title>The new phylogeny of the genus Mycobacterium.</title>
        <authorList>
            <person name="Tarcisio F."/>
            <person name="Conor M."/>
            <person name="Antonella G."/>
            <person name="Elisabetta G."/>
            <person name="Giulia F.S."/>
            <person name="Sara T."/>
            <person name="Anna F."/>
            <person name="Clotilde B."/>
            <person name="Roberto B."/>
            <person name="Veronica D.S."/>
            <person name="Fabio R."/>
            <person name="Monica P."/>
            <person name="Olivier J."/>
            <person name="Enrico T."/>
            <person name="Nicola S."/>
        </authorList>
    </citation>
    <scope>NUCLEOTIDE SEQUENCE [LARGE SCALE GENOMIC DNA]</scope>
    <source>
        <strain evidence="2 3">DSM 44803</strain>
    </source>
</reference>
<accession>A0A1X2A0P9</accession>
<dbReference type="Proteomes" id="UP000193781">
    <property type="component" value="Unassembled WGS sequence"/>
</dbReference>
<sequence length="281" mass="29754">MGAKLRGEVPADEVLALLSVGGSAYQDYLSADQLREELAAAGIDPWFASPAESSQLLATWNAYALQSLGQAFVEAERPAAGSGGFLPRVTAEQALRFLREVPGWSARARRAATDPGFDVAGEVALPAPLPQWVVVEPCPRSHLQAMRTAGATMLERLEAALADLDRLPSAKQHPDSARLHGYAADVRNQLDYAGAMLVGGSSGTAVHEGAELALREAITTAFYLGQVVARPRLAKVAPAPPPPSVAAAPRPTPAPRYLPPPWSQDHNGYGHHGVYGHHGHH</sequence>
<comment type="caution">
    <text evidence="2">The sequence shown here is derived from an EMBL/GenBank/DDBJ whole genome shotgun (WGS) entry which is preliminary data.</text>
</comment>